<dbReference type="RefSeq" id="WP_053401185.1">
    <property type="nucleotide sequence ID" value="NZ_LILC01000013.1"/>
</dbReference>
<keyword evidence="1" id="KW-0812">Transmembrane</keyword>
<dbReference type="PATRIC" id="fig|284581.3.peg.1994"/>
<protein>
    <recommendedName>
        <fullName evidence="4">DUF304 domain-containing protein</fullName>
    </recommendedName>
</protein>
<organism evidence="2 3">
    <name type="scientific">Priestia koreensis</name>
    <dbReference type="NCBI Taxonomy" id="284581"/>
    <lineage>
        <taxon>Bacteria</taxon>
        <taxon>Bacillati</taxon>
        <taxon>Bacillota</taxon>
        <taxon>Bacilli</taxon>
        <taxon>Bacillales</taxon>
        <taxon>Bacillaceae</taxon>
        <taxon>Priestia</taxon>
    </lineage>
</organism>
<feature type="transmembrane region" description="Helical" evidence="1">
    <location>
        <begin position="39"/>
        <end position="63"/>
    </location>
</feature>
<sequence length="142" mass="16492">MELKYKNHPLWKVAGGIWLFVLLADLGVMYVSFGDSATNFTWILPLFSVVTMILCLMAAFFSFRVQQTDYVRIDDQIISIHKGPVRPRQKIKLVDVKEGRIMDQQMVLILRNEHEVSINLRQLSITNSERLQQALKECIVIR</sequence>
<reference evidence="3" key="1">
    <citation type="submission" date="2015-08" db="EMBL/GenBank/DDBJ databases">
        <title>Fjat-14210 dsm16467.</title>
        <authorList>
            <person name="Liu B."/>
            <person name="Wang J."/>
            <person name="Zhu Y."/>
            <person name="Liu G."/>
            <person name="Chen Q."/>
            <person name="Chen Z."/>
            <person name="Lan J."/>
            <person name="Che J."/>
            <person name="Ge C."/>
            <person name="Shi H."/>
            <person name="Pan Z."/>
            <person name="Liu X."/>
        </authorList>
    </citation>
    <scope>NUCLEOTIDE SEQUENCE [LARGE SCALE GENOMIC DNA]</scope>
    <source>
        <strain evidence="3">DSM 16467</strain>
    </source>
</reference>
<name>A0A0M0L503_9BACI</name>
<evidence type="ECO:0000256" key="1">
    <source>
        <dbReference type="SAM" id="Phobius"/>
    </source>
</evidence>
<evidence type="ECO:0000313" key="2">
    <source>
        <dbReference type="EMBL" id="KOO46119.1"/>
    </source>
</evidence>
<keyword evidence="1" id="KW-1133">Transmembrane helix</keyword>
<dbReference type="AlphaFoldDB" id="A0A0M0L503"/>
<dbReference type="EMBL" id="LILC01000013">
    <property type="protein sequence ID" value="KOO46119.1"/>
    <property type="molecule type" value="Genomic_DNA"/>
</dbReference>
<dbReference type="Proteomes" id="UP000037558">
    <property type="component" value="Unassembled WGS sequence"/>
</dbReference>
<feature type="transmembrane region" description="Helical" evidence="1">
    <location>
        <begin position="12"/>
        <end position="33"/>
    </location>
</feature>
<dbReference type="OrthoDB" id="2968178at2"/>
<keyword evidence="3" id="KW-1185">Reference proteome</keyword>
<comment type="caution">
    <text evidence="2">The sequence shown here is derived from an EMBL/GenBank/DDBJ whole genome shotgun (WGS) entry which is preliminary data.</text>
</comment>
<proteinExistence type="predicted"/>
<accession>A0A0M0L503</accession>
<keyword evidence="1" id="KW-0472">Membrane</keyword>
<gene>
    <name evidence="2" type="ORF">AMD01_09615</name>
</gene>
<evidence type="ECO:0008006" key="4">
    <source>
        <dbReference type="Google" id="ProtNLM"/>
    </source>
</evidence>
<evidence type="ECO:0000313" key="3">
    <source>
        <dbReference type="Proteomes" id="UP000037558"/>
    </source>
</evidence>